<keyword evidence="4" id="KW-1185">Reference proteome</keyword>
<comment type="caution">
    <text evidence="3">The sequence shown here is derived from an EMBL/GenBank/DDBJ whole genome shotgun (WGS) entry which is preliminary data.</text>
</comment>
<dbReference type="SUPFAM" id="SSF50475">
    <property type="entry name" value="FMN-binding split barrel"/>
    <property type="match status" value="1"/>
</dbReference>
<evidence type="ECO:0000313" key="4">
    <source>
        <dbReference type="Proteomes" id="UP000031516"/>
    </source>
</evidence>
<reference evidence="3 4" key="1">
    <citation type="submission" date="2014-03" db="EMBL/GenBank/DDBJ databases">
        <title>The genome of Kluyveromyces dobzhanskii.</title>
        <authorList>
            <person name="Nystedt B."/>
            <person name="Astrom S."/>
        </authorList>
    </citation>
    <scope>NUCLEOTIDE SEQUENCE [LARGE SCALE GENOMIC DNA]</scope>
    <source>
        <strain evidence="3 4">CBS 2104</strain>
    </source>
</reference>
<dbReference type="Gene3D" id="2.30.110.10">
    <property type="entry name" value="Electron Transport, Fmn-binding Protein, Chain A"/>
    <property type="match status" value="1"/>
</dbReference>
<dbReference type="AlphaFoldDB" id="A0A0A8L4E8"/>
<evidence type="ECO:0000256" key="1">
    <source>
        <dbReference type="ARBA" id="ARBA00023002"/>
    </source>
</evidence>
<dbReference type="PANTHER" id="PTHR30466:SF1">
    <property type="entry name" value="FMN REDUCTASE (NADH) RUTF"/>
    <property type="match status" value="1"/>
</dbReference>
<gene>
    <name evidence="3" type="ORF">KLDO_g2222</name>
</gene>
<dbReference type="InterPro" id="IPR050268">
    <property type="entry name" value="NADH-dep_flavin_reductase"/>
</dbReference>
<dbReference type="InterPro" id="IPR012349">
    <property type="entry name" value="Split_barrel_FMN-bd"/>
</dbReference>
<evidence type="ECO:0000259" key="2">
    <source>
        <dbReference type="SMART" id="SM00903"/>
    </source>
</evidence>
<dbReference type="InterPro" id="IPR002563">
    <property type="entry name" value="Flavin_Rdtase-like_dom"/>
</dbReference>
<dbReference type="EMBL" id="CCBQ010000027">
    <property type="protein sequence ID" value="CDO93934.1"/>
    <property type="molecule type" value="Genomic_DNA"/>
</dbReference>
<dbReference type="Pfam" id="PF01613">
    <property type="entry name" value="Flavin_Reduct"/>
    <property type="match status" value="1"/>
</dbReference>
<dbReference type="Proteomes" id="UP000031516">
    <property type="component" value="Unassembled WGS sequence"/>
</dbReference>
<feature type="domain" description="Flavin reductase like" evidence="2">
    <location>
        <begin position="36"/>
        <end position="215"/>
    </location>
</feature>
<accession>A0A0A8L4E8</accession>
<dbReference type="OrthoDB" id="2015405at2759"/>
<dbReference type="GO" id="GO:0042602">
    <property type="term" value="F:riboflavin reductase (NADPH) activity"/>
    <property type="evidence" value="ECO:0007669"/>
    <property type="project" value="TreeGrafter"/>
</dbReference>
<dbReference type="SMART" id="SM00903">
    <property type="entry name" value="Flavin_Reduct"/>
    <property type="match status" value="1"/>
</dbReference>
<proteinExistence type="predicted"/>
<evidence type="ECO:0000313" key="3">
    <source>
        <dbReference type="EMBL" id="CDO93934.1"/>
    </source>
</evidence>
<keyword evidence="1" id="KW-0560">Oxidoreductase</keyword>
<dbReference type="PANTHER" id="PTHR30466">
    <property type="entry name" value="FLAVIN REDUCTASE"/>
    <property type="match status" value="1"/>
</dbReference>
<protein>
    <submittedName>
        <fullName evidence="3">WGS project CCBQ000000000 data, contig 00102</fullName>
    </submittedName>
</protein>
<name>A0A0A8L4E8_9SACH</name>
<sequence length="225" mass="25332">MNMSLMGTNGRTFTRLYSSAKISIHQITQQKFRETMGRISNQAMILTTAVPIHCNRDKFRGATLSSVTSLSLMPIPLVQFNLQLPSFTSDFLHDFNHFALHLMKPNEDSIHLARNFSKGAIKHAENGEVVPTQPFEGLQEGVEYDIYEINGTNLRIPLLKNAERVIVCRGLKTFNVGDHEIWVGEVEDIVNRSVEQESGDQISGGLLYFNRNFHTLGDPIAKKSN</sequence>
<organism evidence="3 4">
    <name type="scientific">Kluyveromyces dobzhanskii CBS 2104</name>
    <dbReference type="NCBI Taxonomy" id="1427455"/>
    <lineage>
        <taxon>Eukaryota</taxon>
        <taxon>Fungi</taxon>
        <taxon>Dikarya</taxon>
        <taxon>Ascomycota</taxon>
        <taxon>Saccharomycotina</taxon>
        <taxon>Saccharomycetes</taxon>
        <taxon>Saccharomycetales</taxon>
        <taxon>Saccharomycetaceae</taxon>
        <taxon>Kluyveromyces</taxon>
    </lineage>
</organism>
<dbReference type="GO" id="GO:0010181">
    <property type="term" value="F:FMN binding"/>
    <property type="evidence" value="ECO:0007669"/>
    <property type="project" value="InterPro"/>
</dbReference>